<comment type="caution">
    <text evidence="1">The sequence shown here is derived from an EMBL/GenBank/DDBJ whole genome shotgun (WGS) entry which is preliminary data.</text>
</comment>
<gene>
    <name evidence="1" type="ORF">Pfra01_001791700</name>
</gene>
<keyword evidence="2" id="KW-1185">Reference proteome</keyword>
<name>A0A9W6XWN2_9STRA</name>
<reference evidence="1" key="1">
    <citation type="submission" date="2023-04" db="EMBL/GenBank/DDBJ databases">
        <title>Phytophthora fragariaefolia NBRC 109709.</title>
        <authorList>
            <person name="Ichikawa N."/>
            <person name="Sato H."/>
            <person name="Tonouchi N."/>
        </authorList>
    </citation>
    <scope>NUCLEOTIDE SEQUENCE</scope>
    <source>
        <strain evidence="1">NBRC 109709</strain>
    </source>
</reference>
<sequence>MSAVVRLDRELPVLKAAMPKFTSFSVSSINFQNLLTDERHQKRRQILHFQPKTFTHLLVSNAFGLADHFGNNAGDGTASRSSSGASDLLEVSTLFTA</sequence>
<proteinExistence type="predicted"/>
<organism evidence="1 2">
    <name type="scientific">Phytophthora fragariaefolia</name>
    <dbReference type="NCBI Taxonomy" id="1490495"/>
    <lineage>
        <taxon>Eukaryota</taxon>
        <taxon>Sar</taxon>
        <taxon>Stramenopiles</taxon>
        <taxon>Oomycota</taxon>
        <taxon>Peronosporomycetes</taxon>
        <taxon>Peronosporales</taxon>
        <taxon>Peronosporaceae</taxon>
        <taxon>Phytophthora</taxon>
    </lineage>
</organism>
<protein>
    <submittedName>
        <fullName evidence="1">Unnamed protein product</fullName>
    </submittedName>
</protein>
<evidence type="ECO:0000313" key="2">
    <source>
        <dbReference type="Proteomes" id="UP001165121"/>
    </source>
</evidence>
<dbReference type="AlphaFoldDB" id="A0A9W6XWN2"/>
<evidence type="ECO:0000313" key="1">
    <source>
        <dbReference type="EMBL" id="GMF47446.1"/>
    </source>
</evidence>
<accession>A0A9W6XWN2</accession>
<dbReference type="EMBL" id="BSXT01002153">
    <property type="protein sequence ID" value="GMF47446.1"/>
    <property type="molecule type" value="Genomic_DNA"/>
</dbReference>
<dbReference type="Proteomes" id="UP001165121">
    <property type="component" value="Unassembled WGS sequence"/>
</dbReference>